<evidence type="ECO:0000256" key="2">
    <source>
        <dbReference type="ARBA" id="ARBA00023136"/>
    </source>
</evidence>
<comment type="subcellular location">
    <subcellularLocation>
        <location evidence="1">Membrane</location>
    </subcellularLocation>
</comment>
<dbReference type="Gene3D" id="3.10.20.310">
    <property type="entry name" value="membrane protein fhac"/>
    <property type="match status" value="1"/>
</dbReference>
<feature type="domain" description="POTRA" evidence="4">
    <location>
        <begin position="68"/>
        <end position="146"/>
    </location>
</feature>
<dbReference type="Pfam" id="PF07244">
    <property type="entry name" value="POTRA"/>
    <property type="match status" value="1"/>
</dbReference>
<keyword evidence="2" id="KW-0472">Membrane</keyword>
<accession>A0A2P2K7B2</accession>
<feature type="compositionally biased region" description="Basic and acidic residues" evidence="3">
    <location>
        <begin position="1"/>
        <end position="10"/>
    </location>
</feature>
<dbReference type="GO" id="GO:0019867">
    <property type="term" value="C:outer membrane"/>
    <property type="evidence" value="ECO:0007669"/>
    <property type="project" value="InterPro"/>
</dbReference>
<feature type="compositionally biased region" description="Acidic residues" evidence="3">
    <location>
        <begin position="17"/>
        <end position="39"/>
    </location>
</feature>
<dbReference type="EMBL" id="GGEC01021097">
    <property type="protein sequence ID" value="MBX01581.1"/>
    <property type="molecule type" value="Transcribed_RNA"/>
</dbReference>
<evidence type="ECO:0000313" key="5">
    <source>
        <dbReference type="EMBL" id="MBX01581.1"/>
    </source>
</evidence>
<feature type="region of interest" description="Disordered" evidence="3">
    <location>
        <begin position="1"/>
        <end position="49"/>
    </location>
</feature>
<sequence length="162" mass="18142">MAKPEERTDPIEQNPNNDEDDIDQETEEEEDDDDDEELESQQRKPPAGIEQLKLENLFRRLQNEKVLLRVHDVIIKGNTKTKDSLLEAETVLLKDASSLQELLEASKVVNFRLQSLDIFDSVKITLDSGPPELPQTANVVVEVVESSSPISGEVGAYTKGEV</sequence>
<organism evidence="5">
    <name type="scientific">Rhizophora mucronata</name>
    <name type="common">Asiatic mangrove</name>
    <dbReference type="NCBI Taxonomy" id="61149"/>
    <lineage>
        <taxon>Eukaryota</taxon>
        <taxon>Viridiplantae</taxon>
        <taxon>Streptophyta</taxon>
        <taxon>Embryophyta</taxon>
        <taxon>Tracheophyta</taxon>
        <taxon>Spermatophyta</taxon>
        <taxon>Magnoliopsida</taxon>
        <taxon>eudicotyledons</taxon>
        <taxon>Gunneridae</taxon>
        <taxon>Pentapetalae</taxon>
        <taxon>rosids</taxon>
        <taxon>fabids</taxon>
        <taxon>Malpighiales</taxon>
        <taxon>Rhizophoraceae</taxon>
        <taxon>Rhizophora</taxon>
    </lineage>
</organism>
<evidence type="ECO:0000256" key="1">
    <source>
        <dbReference type="ARBA" id="ARBA00004370"/>
    </source>
</evidence>
<protein>
    <recommendedName>
        <fullName evidence="4">POTRA domain-containing protein</fullName>
    </recommendedName>
</protein>
<dbReference type="InterPro" id="IPR034746">
    <property type="entry name" value="POTRA"/>
</dbReference>
<dbReference type="FunFam" id="3.10.20.310:FF:000016">
    <property type="entry name" value="Outer membrane OMP85 family protein"/>
    <property type="match status" value="1"/>
</dbReference>
<dbReference type="AlphaFoldDB" id="A0A2P2K7B2"/>
<proteinExistence type="predicted"/>
<evidence type="ECO:0000256" key="3">
    <source>
        <dbReference type="SAM" id="MobiDB-lite"/>
    </source>
</evidence>
<name>A0A2P2K7B2_RHIMU</name>
<evidence type="ECO:0000259" key="4">
    <source>
        <dbReference type="PROSITE" id="PS51779"/>
    </source>
</evidence>
<dbReference type="PROSITE" id="PS51779">
    <property type="entry name" value="POTRA"/>
    <property type="match status" value="1"/>
</dbReference>
<dbReference type="InterPro" id="IPR010827">
    <property type="entry name" value="BamA/TamA_POTRA"/>
</dbReference>
<reference evidence="5" key="1">
    <citation type="submission" date="2018-02" db="EMBL/GenBank/DDBJ databases">
        <title>Rhizophora mucronata_Transcriptome.</title>
        <authorList>
            <person name="Meera S.P."/>
            <person name="Sreeshan A."/>
            <person name="Augustine A."/>
        </authorList>
    </citation>
    <scope>NUCLEOTIDE SEQUENCE</scope>
    <source>
        <tissue evidence="5">Leaf</tissue>
    </source>
</reference>